<dbReference type="AlphaFoldDB" id="A0A6M0QRJ4"/>
<name>A0A6M0QRJ4_9RHOB</name>
<sequence>MKPHFAAAALCCTATTAFAGGIDRSGQPLGWLFETGTYAELSYGHITPDVRSTPDFYGNVANDYGQLGLAFKTDLNAKVSLGVSLDQPYGADIDYPAISLGAKLKSSSVNVVGRYKLNEAFSAHAGLRAVTVGGTFNPVGPGATVSIADDTDVGYLVGIAYEKPEIALRVALTYNSATTHEDPLTFSSYNAPESINLDFQTGIAKDTLLFGSVRHVNWSETSIIVGGGTIVDYTNDTTSYSLGLGRKFSDTWSGAVTIGYEPGDGLPASALSPTDGYRWIGLGGSYTRGNMKISGGVRYVELGDAVAPTGVFRDNTSVAVGVKVGWTF</sequence>
<feature type="signal peptide" evidence="1">
    <location>
        <begin position="1"/>
        <end position="19"/>
    </location>
</feature>
<dbReference type="SUPFAM" id="SSF56935">
    <property type="entry name" value="Porins"/>
    <property type="match status" value="1"/>
</dbReference>
<reference evidence="2 3" key="1">
    <citation type="submission" date="2020-02" db="EMBL/GenBank/DDBJ databases">
        <authorList>
            <person name="Chen W.-M."/>
        </authorList>
    </citation>
    <scope>NUCLEOTIDE SEQUENCE [LARGE SCALE GENOMIC DNA]</scope>
    <source>
        <strain evidence="2 3">KMS-5</strain>
    </source>
</reference>
<evidence type="ECO:0000256" key="1">
    <source>
        <dbReference type="SAM" id="SignalP"/>
    </source>
</evidence>
<evidence type="ECO:0000313" key="3">
    <source>
        <dbReference type="Proteomes" id="UP000477782"/>
    </source>
</evidence>
<feature type="chain" id="PRO_5026929489" evidence="1">
    <location>
        <begin position="20"/>
        <end position="328"/>
    </location>
</feature>
<organism evidence="2 3">
    <name type="scientific">Tabrizicola oligotrophica</name>
    <dbReference type="NCBI Taxonomy" id="2710650"/>
    <lineage>
        <taxon>Bacteria</taxon>
        <taxon>Pseudomonadati</taxon>
        <taxon>Pseudomonadota</taxon>
        <taxon>Alphaproteobacteria</taxon>
        <taxon>Rhodobacterales</taxon>
        <taxon>Paracoccaceae</taxon>
        <taxon>Tabrizicola</taxon>
    </lineage>
</organism>
<comment type="caution">
    <text evidence="2">The sequence shown here is derived from an EMBL/GenBank/DDBJ whole genome shotgun (WGS) entry which is preliminary data.</text>
</comment>
<gene>
    <name evidence="2" type="ORF">G4Z14_01980</name>
</gene>
<protein>
    <submittedName>
        <fullName evidence="2">Uncharacterized protein</fullName>
    </submittedName>
</protein>
<keyword evidence="1" id="KW-0732">Signal</keyword>
<proteinExistence type="predicted"/>
<evidence type="ECO:0000313" key="2">
    <source>
        <dbReference type="EMBL" id="NEY89052.1"/>
    </source>
</evidence>
<dbReference type="EMBL" id="JAAIVJ010000001">
    <property type="protein sequence ID" value="NEY89052.1"/>
    <property type="molecule type" value="Genomic_DNA"/>
</dbReference>
<dbReference type="Gene3D" id="2.40.160.60">
    <property type="entry name" value="Outer membrane protein transport protein (OMPP1/FadL/TodX)"/>
    <property type="match status" value="1"/>
</dbReference>
<keyword evidence="3" id="KW-1185">Reference proteome</keyword>
<accession>A0A6M0QRJ4</accession>
<dbReference type="Proteomes" id="UP000477782">
    <property type="component" value="Unassembled WGS sequence"/>
</dbReference>
<dbReference type="RefSeq" id="WP_164623066.1">
    <property type="nucleotide sequence ID" value="NZ_JAAIVJ010000001.1"/>
</dbReference>